<feature type="transmembrane region" description="Helical" evidence="1">
    <location>
        <begin position="64"/>
        <end position="88"/>
    </location>
</feature>
<keyword evidence="1" id="KW-1133">Transmembrane helix</keyword>
<sequence>MEIVSYVMLAMTLANAFVLLFLQVAAYRQHHHRSFLLLTLSTLTALLSLSALLVPRFIPAAQAFYLSFFIASAAFYFVYAALGIWGVASLFRSYGALRQGA</sequence>
<feature type="transmembrane region" description="Helical" evidence="1">
    <location>
        <begin position="34"/>
        <end position="58"/>
    </location>
</feature>
<comment type="caution">
    <text evidence="2">The sequence shown here is derived from an EMBL/GenBank/DDBJ whole genome shotgun (WGS) entry which is preliminary data.</text>
</comment>
<name>A0ABW0JN82_9GAMM</name>
<organism evidence="2 3">
    <name type="scientific">Rhodanobacter umsongensis</name>
    <dbReference type="NCBI Taxonomy" id="633153"/>
    <lineage>
        <taxon>Bacteria</taxon>
        <taxon>Pseudomonadati</taxon>
        <taxon>Pseudomonadota</taxon>
        <taxon>Gammaproteobacteria</taxon>
        <taxon>Lysobacterales</taxon>
        <taxon>Rhodanobacteraceae</taxon>
        <taxon>Rhodanobacter</taxon>
    </lineage>
</organism>
<keyword evidence="3" id="KW-1185">Reference proteome</keyword>
<keyword evidence="1" id="KW-0812">Transmembrane</keyword>
<dbReference type="Proteomes" id="UP001596013">
    <property type="component" value="Unassembled WGS sequence"/>
</dbReference>
<dbReference type="EMBL" id="JBHSMK010000005">
    <property type="protein sequence ID" value="MFC5436865.1"/>
    <property type="molecule type" value="Genomic_DNA"/>
</dbReference>
<evidence type="ECO:0000256" key="1">
    <source>
        <dbReference type="SAM" id="Phobius"/>
    </source>
</evidence>
<gene>
    <name evidence="2" type="ORF">ACFPME_09885</name>
</gene>
<proteinExistence type="predicted"/>
<feature type="transmembrane region" description="Helical" evidence="1">
    <location>
        <begin position="6"/>
        <end position="27"/>
    </location>
</feature>
<protein>
    <submittedName>
        <fullName evidence="2">Uncharacterized protein</fullName>
    </submittedName>
</protein>
<reference evidence="3" key="1">
    <citation type="journal article" date="2019" name="Int. J. Syst. Evol. Microbiol.">
        <title>The Global Catalogue of Microorganisms (GCM) 10K type strain sequencing project: providing services to taxonomists for standard genome sequencing and annotation.</title>
        <authorList>
            <consortium name="The Broad Institute Genomics Platform"/>
            <consortium name="The Broad Institute Genome Sequencing Center for Infectious Disease"/>
            <person name="Wu L."/>
            <person name="Ma J."/>
        </authorList>
    </citation>
    <scope>NUCLEOTIDE SEQUENCE [LARGE SCALE GENOMIC DNA]</scope>
    <source>
        <strain evidence="3">JCM 17130</strain>
    </source>
</reference>
<keyword evidence="1" id="KW-0472">Membrane</keyword>
<dbReference type="RefSeq" id="WP_377304705.1">
    <property type="nucleotide sequence ID" value="NZ_JBHSMK010000005.1"/>
</dbReference>
<evidence type="ECO:0000313" key="2">
    <source>
        <dbReference type="EMBL" id="MFC5436865.1"/>
    </source>
</evidence>
<accession>A0ABW0JN82</accession>
<evidence type="ECO:0000313" key="3">
    <source>
        <dbReference type="Proteomes" id="UP001596013"/>
    </source>
</evidence>